<feature type="transmembrane region" description="Helical" evidence="1">
    <location>
        <begin position="81"/>
        <end position="102"/>
    </location>
</feature>
<feature type="transmembrane region" description="Helical" evidence="1">
    <location>
        <begin position="108"/>
        <end position="125"/>
    </location>
</feature>
<dbReference type="EMBL" id="NOWF01000007">
    <property type="protein sequence ID" value="OYD07092.1"/>
    <property type="molecule type" value="Genomic_DNA"/>
</dbReference>
<keyword evidence="1" id="KW-0472">Membrane</keyword>
<gene>
    <name evidence="2" type="ORF">CHM34_11855</name>
</gene>
<evidence type="ECO:0000256" key="1">
    <source>
        <dbReference type="SAM" id="Phobius"/>
    </source>
</evidence>
<evidence type="ECO:0000313" key="3">
    <source>
        <dbReference type="Proteomes" id="UP000215459"/>
    </source>
</evidence>
<keyword evidence="1" id="KW-1133">Transmembrane helix</keyword>
<dbReference type="OrthoDB" id="2989105at2"/>
<dbReference type="Proteomes" id="UP000215459">
    <property type="component" value="Unassembled WGS sequence"/>
</dbReference>
<keyword evidence="1" id="KW-0812">Transmembrane</keyword>
<name>A0A235B4D7_9BACL</name>
<organism evidence="2 3">
    <name type="scientific">Paludifilum halophilum</name>
    <dbReference type="NCBI Taxonomy" id="1642702"/>
    <lineage>
        <taxon>Bacteria</taxon>
        <taxon>Bacillati</taxon>
        <taxon>Bacillota</taxon>
        <taxon>Bacilli</taxon>
        <taxon>Bacillales</taxon>
        <taxon>Thermoactinomycetaceae</taxon>
        <taxon>Paludifilum</taxon>
    </lineage>
</organism>
<accession>A0A235B4D7</accession>
<reference evidence="2 3" key="1">
    <citation type="submission" date="2017-07" db="EMBL/GenBank/DDBJ databases">
        <title>The genome sequence of Paludifilum halophilum highlights mechanisms for microbial adaptation to high salt environemnts.</title>
        <authorList>
            <person name="Belbahri L."/>
        </authorList>
    </citation>
    <scope>NUCLEOTIDE SEQUENCE [LARGE SCALE GENOMIC DNA]</scope>
    <source>
        <strain evidence="2 3">DSM 102817</strain>
    </source>
</reference>
<sequence>MLKRIVSISLSSFVAGATVQFMVFGLYVSALVVPQNFSVWFLLTLYAISETVLLCTGLHFVCAVPLYSLILRNLRRDERRYYPLCTLPVGILFAAGLTWMTGEFDERIFTFLLPAGLIFGILWWNRIEVGSDATPRTP</sequence>
<comment type="caution">
    <text evidence="2">The sequence shown here is derived from an EMBL/GenBank/DDBJ whole genome shotgun (WGS) entry which is preliminary data.</text>
</comment>
<feature type="transmembrane region" description="Helical" evidence="1">
    <location>
        <begin position="12"/>
        <end position="33"/>
    </location>
</feature>
<feature type="transmembrane region" description="Helical" evidence="1">
    <location>
        <begin position="39"/>
        <end position="69"/>
    </location>
</feature>
<protein>
    <submittedName>
        <fullName evidence="2">Uncharacterized protein</fullName>
    </submittedName>
</protein>
<keyword evidence="3" id="KW-1185">Reference proteome</keyword>
<proteinExistence type="predicted"/>
<dbReference type="AlphaFoldDB" id="A0A235B4D7"/>
<evidence type="ECO:0000313" key="2">
    <source>
        <dbReference type="EMBL" id="OYD07092.1"/>
    </source>
</evidence>
<dbReference type="RefSeq" id="WP_094264836.1">
    <property type="nucleotide sequence ID" value="NZ_NOWF01000007.1"/>
</dbReference>